<evidence type="ECO:0000313" key="1">
    <source>
        <dbReference type="EMBL" id="CCC52612.1"/>
    </source>
</evidence>
<gene>
    <name evidence="1" type="ORF">TVY486_1100970</name>
</gene>
<dbReference type="EMBL" id="HE573027">
    <property type="protein sequence ID" value="CCC52612.1"/>
    <property type="molecule type" value="Genomic_DNA"/>
</dbReference>
<name>G0U9Y1_TRYVY</name>
<reference evidence="1" key="1">
    <citation type="journal article" date="2012" name="Proc. Natl. Acad. Sci. U.S.A.">
        <title>Antigenic diversity is generated by distinct evolutionary mechanisms in African trypanosome species.</title>
        <authorList>
            <person name="Jackson A.P."/>
            <person name="Berry A."/>
            <person name="Aslett M."/>
            <person name="Allison H.C."/>
            <person name="Burton P."/>
            <person name="Vavrova-Anderson J."/>
            <person name="Brown R."/>
            <person name="Browne H."/>
            <person name="Corton N."/>
            <person name="Hauser H."/>
            <person name="Gamble J."/>
            <person name="Gilderthorp R."/>
            <person name="Marcello L."/>
            <person name="McQuillan J."/>
            <person name="Otto T.D."/>
            <person name="Quail M.A."/>
            <person name="Sanders M.J."/>
            <person name="van Tonder A."/>
            <person name="Ginger M.L."/>
            <person name="Field M.C."/>
            <person name="Barry J.D."/>
            <person name="Hertz-Fowler C."/>
            <person name="Berriman M."/>
        </authorList>
    </citation>
    <scope>NUCLEOTIDE SEQUENCE</scope>
    <source>
        <strain evidence="1">Y486</strain>
    </source>
</reference>
<dbReference type="VEuPathDB" id="TriTrypDB:TvY486_1100970"/>
<protein>
    <submittedName>
        <fullName evidence="1">Uncharacterized protein</fullName>
    </submittedName>
</protein>
<organism evidence="1">
    <name type="scientific">Trypanosoma vivax (strain Y486)</name>
    <dbReference type="NCBI Taxonomy" id="1055687"/>
    <lineage>
        <taxon>Eukaryota</taxon>
        <taxon>Discoba</taxon>
        <taxon>Euglenozoa</taxon>
        <taxon>Kinetoplastea</taxon>
        <taxon>Metakinetoplastina</taxon>
        <taxon>Trypanosomatida</taxon>
        <taxon>Trypanosomatidae</taxon>
        <taxon>Trypanosoma</taxon>
        <taxon>Duttonella</taxon>
    </lineage>
</organism>
<dbReference type="AlphaFoldDB" id="G0U9Y1"/>
<accession>G0U9Y1</accession>
<proteinExistence type="predicted"/>
<sequence length="161" mass="18000">MEWFHVRRMDKHISVHAFHSTHLLPHFYSKKQKQKKNYDDDDDDVTSRPSEPAGGCLLRLSSLQFGPMPLTRVPFPRCFFFFYCDGTGDVIPCAPISLVSRVYMQVHACVRLCLCVRVRKGGGGGGGESKEGFECHFGKSCGCRGMCPFVNIGFMPCRAAG</sequence>